<organism evidence="3 4">
    <name type="scientific">Sorghum bicolor</name>
    <name type="common">Sorghum</name>
    <name type="synonym">Sorghum vulgare</name>
    <dbReference type="NCBI Taxonomy" id="4558"/>
    <lineage>
        <taxon>Eukaryota</taxon>
        <taxon>Viridiplantae</taxon>
        <taxon>Streptophyta</taxon>
        <taxon>Embryophyta</taxon>
        <taxon>Tracheophyta</taxon>
        <taxon>Spermatophyta</taxon>
        <taxon>Magnoliopsida</taxon>
        <taxon>Liliopsida</taxon>
        <taxon>Poales</taxon>
        <taxon>Poaceae</taxon>
        <taxon>PACMAD clade</taxon>
        <taxon>Panicoideae</taxon>
        <taxon>Andropogonodae</taxon>
        <taxon>Andropogoneae</taxon>
        <taxon>Sorghinae</taxon>
        <taxon>Sorghum</taxon>
    </lineage>
</organism>
<sequence>MPLTCRPVSLPEARQFDLCSKHRKRFAKMDTQRANWDGRTTALLLDLVQKQKDQCHWGHNSPSNIGWSNIVCEFNSTTQHGYPKKALQKKYHDLKRAYFNFCSGLTHTGLGHDPLTGDMAVDPSWLADGPGESSQKGTEMFKLHNAVSSWSIFWDAPQVTKVSCLLPEAMNLRRPPSDSSRTPKNMSADPLHQHSGGQSSKRLTRDHSVNSPYKKSSRNHSIDKTLDNLNNMIKRSVMREQKRHKKCKDTYREESAQVKQILREDGYKEGDEVFMQMSSSEDSSSTDSSSSLKELMDWVTAFALVKKMKYLLEQQSSLIHLPCPIPKLTTTQWMQQMLHN</sequence>
<evidence type="ECO:0000256" key="1">
    <source>
        <dbReference type="SAM" id="MobiDB-lite"/>
    </source>
</evidence>
<dbReference type="EMBL" id="CM000761">
    <property type="protein sequence ID" value="OQU88867.1"/>
    <property type="molecule type" value="Genomic_DNA"/>
</dbReference>
<dbReference type="InParanoid" id="A0A1W0W3B4"/>
<dbReference type="PANTHER" id="PTHR47069:SF9">
    <property type="entry name" value="MYB_SANT-LIKE DOMAIN-CONTAINING PROTEIN"/>
    <property type="match status" value="1"/>
</dbReference>
<dbReference type="Gramene" id="OQU88867">
    <property type="protein sequence ID" value="OQU88867"/>
    <property type="gene ID" value="SORBI_3002G108300"/>
</dbReference>
<evidence type="ECO:0000313" key="3">
    <source>
        <dbReference type="EMBL" id="OQU88867.1"/>
    </source>
</evidence>
<reference evidence="4" key="2">
    <citation type="journal article" date="2018" name="Plant J.">
        <title>The Sorghum bicolor reference genome: improved assembly, gene annotations, a transcriptome atlas, and signatures of genome organization.</title>
        <authorList>
            <person name="McCormick R.F."/>
            <person name="Truong S.K."/>
            <person name="Sreedasyam A."/>
            <person name="Jenkins J."/>
            <person name="Shu S."/>
            <person name="Sims D."/>
            <person name="Kennedy M."/>
            <person name="Amirebrahimi M."/>
            <person name="Weers B.D."/>
            <person name="McKinley B."/>
            <person name="Mattison A."/>
            <person name="Morishige D.T."/>
            <person name="Grimwood J."/>
            <person name="Schmutz J."/>
            <person name="Mullet J.E."/>
        </authorList>
    </citation>
    <scope>NUCLEOTIDE SEQUENCE [LARGE SCALE GENOMIC DNA]</scope>
    <source>
        <strain evidence="4">cv. BTx623</strain>
    </source>
</reference>
<dbReference type="Pfam" id="PF12776">
    <property type="entry name" value="Myb_DNA-bind_3"/>
    <property type="match status" value="1"/>
</dbReference>
<proteinExistence type="predicted"/>
<feature type="domain" description="Myb/SANT-like" evidence="2">
    <location>
        <begin position="36"/>
        <end position="118"/>
    </location>
</feature>
<dbReference type="InterPro" id="IPR024752">
    <property type="entry name" value="Myb/SANT-like_dom"/>
</dbReference>
<gene>
    <name evidence="3" type="ORF">SORBI_3002G108300</name>
</gene>
<dbReference type="eggNOG" id="ENOG502R440">
    <property type="taxonomic scope" value="Eukaryota"/>
</dbReference>
<evidence type="ECO:0000259" key="2">
    <source>
        <dbReference type="Pfam" id="PF12776"/>
    </source>
</evidence>
<dbReference type="PANTHER" id="PTHR47069">
    <property type="match status" value="1"/>
</dbReference>
<dbReference type="AlphaFoldDB" id="A0A1W0W3B4"/>
<accession>A0A1W0W3B4</accession>
<evidence type="ECO:0000313" key="4">
    <source>
        <dbReference type="Proteomes" id="UP000000768"/>
    </source>
</evidence>
<dbReference type="Proteomes" id="UP000000768">
    <property type="component" value="Chromosome 2"/>
</dbReference>
<reference evidence="3 4" key="1">
    <citation type="journal article" date="2009" name="Nature">
        <title>The Sorghum bicolor genome and the diversification of grasses.</title>
        <authorList>
            <person name="Paterson A.H."/>
            <person name="Bowers J.E."/>
            <person name="Bruggmann R."/>
            <person name="Dubchak I."/>
            <person name="Grimwood J."/>
            <person name="Gundlach H."/>
            <person name="Haberer G."/>
            <person name="Hellsten U."/>
            <person name="Mitros T."/>
            <person name="Poliakov A."/>
            <person name="Schmutz J."/>
            <person name="Spannagl M."/>
            <person name="Tang H."/>
            <person name="Wang X."/>
            <person name="Wicker T."/>
            <person name="Bharti A.K."/>
            <person name="Chapman J."/>
            <person name="Feltus F.A."/>
            <person name="Gowik U."/>
            <person name="Grigoriev I.V."/>
            <person name="Lyons E."/>
            <person name="Maher C.A."/>
            <person name="Martis M."/>
            <person name="Narechania A."/>
            <person name="Otillar R.P."/>
            <person name="Penning B.W."/>
            <person name="Salamov A.A."/>
            <person name="Wang Y."/>
            <person name="Zhang L."/>
            <person name="Carpita N.C."/>
            <person name="Freeling M."/>
            <person name="Gingle A.R."/>
            <person name="Hash C.T."/>
            <person name="Keller B."/>
            <person name="Klein P."/>
            <person name="Kresovich S."/>
            <person name="McCann M.C."/>
            <person name="Ming R."/>
            <person name="Peterson D.G."/>
            <person name="Mehboob-ur-Rahman"/>
            <person name="Ware D."/>
            <person name="Westhoff P."/>
            <person name="Mayer K.F."/>
            <person name="Messing J."/>
            <person name="Rokhsar D.S."/>
        </authorList>
    </citation>
    <scope>NUCLEOTIDE SEQUENCE [LARGE SCALE GENOMIC DNA]</scope>
    <source>
        <strain evidence="4">cv. BTx623</strain>
    </source>
</reference>
<protein>
    <recommendedName>
        <fullName evidence="2">Myb/SANT-like domain-containing protein</fullName>
    </recommendedName>
</protein>
<keyword evidence="4" id="KW-1185">Reference proteome</keyword>
<dbReference type="OMA" id="SAHEQTN"/>
<name>A0A1W0W3B4_SORBI</name>
<feature type="region of interest" description="Disordered" evidence="1">
    <location>
        <begin position="171"/>
        <end position="228"/>
    </location>
</feature>